<accession>K6WHN2</accession>
<organism evidence="8 9">
    <name type="scientific">Gordonia rhizosphera NBRC 16068</name>
    <dbReference type="NCBI Taxonomy" id="1108045"/>
    <lineage>
        <taxon>Bacteria</taxon>
        <taxon>Bacillati</taxon>
        <taxon>Actinomycetota</taxon>
        <taxon>Actinomycetes</taxon>
        <taxon>Mycobacteriales</taxon>
        <taxon>Gordoniaceae</taxon>
        <taxon>Gordonia</taxon>
    </lineage>
</organism>
<evidence type="ECO:0000256" key="5">
    <source>
        <dbReference type="ARBA" id="ARBA00023251"/>
    </source>
</evidence>
<comment type="subcellular location">
    <subcellularLocation>
        <location evidence="6">Cell membrane</location>
        <topology evidence="6">Multi-pass membrane protein</topology>
    </subcellularLocation>
    <subcellularLocation>
        <location evidence="1">Membrane</location>
        <topology evidence="1">Multi-pass membrane protein</topology>
    </subcellularLocation>
</comment>
<dbReference type="GO" id="GO:0140359">
    <property type="term" value="F:ABC-type transporter activity"/>
    <property type="evidence" value="ECO:0007669"/>
    <property type="project" value="InterPro"/>
</dbReference>
<gene>
    <name evidence="8" type="ORF">GORHZ_141_00470</name>
</gene>
<evidence type="ECO:0000256" key="2">
    <source>
        <dbReference type="ARBA" id="ARBA00022692"/>
    </source>
</evidence>
<evidence type="ECO:0000256" key="6">
    <source>
        <dbReference type="RuleBase" id="RU361157"/>
    </source>
</evidence>
<comment type="similarity">
    <text evidence="6">Belongs to the ABC-2 integral membrane protein family.</text>
</comment>
<feature type="transmembrane region" description="Helical" evidence="6">
    <location>
        <begin position="75"/>
        <end position="93"/>
    </location>
</feature>
<dbReference type="PIRSF" id="PIRSF006648">
    <property type="entry name" value="DrrB"/>
    <property type="match status" value="1"/>
</dbReference>
<dbReference type="eggNOG" id="COG0842">
    <property type="taxonomic scope" value="Bacteria"/>
</dbReference>
<dbReference type="STRING" id="1108045.GORHZ_141_00470"/>
<keyword evidence="9" id="KW-1185">Reference proteome</keyword>
<dbReference type="OrthoDB" id="3217868at2"/>
<keyword evidence="6" id="KW-1003">Cell membrane</keyword>
<feature type="transmembrane region" description="Helical" evidence="6">
    <location>
        <begin position="179"/>
        <end position="199"/>
    </location>
</feature>
<dbReference type="PANTHER" id="PTHR43027:SF2">
    <property type="entry name" value="TRANSPORT PERMEASE PROTEIN"/>
    <property type="match status" value="1"/>
</dbReference>
<dbReference type="Proteomes" id="UP000008363">
    <property type="component" value="Unassembled WGS sequence"/>
</dbReference>
<dbReference type="GO" id="GO:0046677">
    <property type="term" value="P:response to antibiotic"/>
    <property type="evidence" value="ECO:0007669"/>
    <property type="project" value="UniProtKB-KW"/>
</dbReference>
<feature type="transmembrane region" description="Helical" evidence="6">
    <location>
        <begin position="238"/>
        <end position="256"/>
    </location>
</feature>
<reference evidence="8 9" key="1">
    <citation type="submission" date="2012-08" db="EMBL/GenBank/DDBJ databases">
        <title>Whole genome shotgun sequence of Gordonia rhizosphera NBRC 16068.</title>
        <authorList>
            <person name="Takarada H."/>
            <person name="Isaki S."/>
            <person name="Hosoyama A."/>
            <person name="Tsuchikane K."/>
            <person name="Katsumata H."/>
            <person name="Baba S."/>
            <person name="Ohji S."/>
            <person name="Yamazaki S."/>
            <person name="Fujita N."/>
        </authorList>
    </citation>
    <scope>NUCLEOTIDE SEQUENCE [LARGE SCALE GENOMIC DNA]</scope>
    <source>
        <strain evidence="8 9">NBRC 16068</strain>
    </source>
</reference>
<dbReference type="PROSITE" id="PS51012">
    <property type="entry name" value="ABC_TM2"/>
    <property type="match status" value="1"/>
</dbReference>
<comment type="caution">
    <text evidence="8">The sequence shown here is derived from an EMBL/GenBank/DDBJ whole genome shotgun (WGS) entry which is preliminary data.</text>
</comment>
<dbReference type="AlphaFoldDB" id="K6WHN2"/>
<feature type="transmembrane region" description="Helical" evidence="6">
    <location>
        <begin position="152"/>
        <end position="172"/>
    </location>
</feature>
<evidence type="ECO:0000256" key="4">
    <source>
        <dbReference type="ARBA" id="ARBA00023136"/>
    </source>
</evidence>
<keyword evidence="3 6" id="KW-1133">Transmembrane helix</keyword>
<dbReference type="RefSeq" id="WP_006335426.1">
    <property type="nucleotide sequence ID" value="NZ_BAHC01000141.1"/>
</dbReference>
<keyword evidence="4 6" id="KW-0472">Membrane</keyword>
<evidence type="ECO:0000313" key="9">
    <source>
        <dbReference type="Proteomes" id="UP000008363"/>
    </source>
</evidence>
<evidence type="ECO:0000259" key="7">
    <source>
        <dbReference type="PROSITE" id="PS51012"/>
    </source>
</evidence>
<evidence type="ECO:0000256" key="1">
    <source>
        <dbReference type="ARBA" id="ARBA00004141"/>
    </source>
</evidence>
<dbReference type="PANTHER" id="PTHR43027">
    <property type="entry name" value="DOXORUBICIN RESISTANCE ABC TRANSPORTER PERMEASE PROTEIN DRRC-RELATED"/>
    <property type="match status" value="1"/>
</dbReference>
<proteinExistence type="inferred from homology"/>
<feature type="transmembrane region" description="Helical" evidence="6">
    <location>
        <begin position="35"/>
        <end position="55"/>
    </location>
</feature>
<name>K6WHN2_9ACTN</name>
<dbReference type="EMBL" id="BAHC01000141">
    <property type="protein sequence ID" value="GAB91672.1"/>
    <property type="molecule type" value="Genomic_DNA"/>
</dbReference>
<sequence>MTIAAAFGADLRRVFRGLHPLLISEARLMRRNPALIIWVGILPLVATMVLASIPATREPADYLAGQSWFGIYQPILVMFSSLMLSVQILPDVLTRYRERGILRRLRTTPASPAALLFAEVILIFAIEVAMLVALVVLPLIPGAPLPKNPIGFVIAFVFSAVALMAIGMMIASVCRTNKVATAAGTVLFFVLMFFAGLWWPRDTMPGWMLAISDATPTGAAVAALTDAAQGGWPSWLDLAVMLAWGVVLAIVAVRLFRWD</sequence>
<keyword evidence="5" id="KW-0046">Antibiotic resistance</keyword>
<protein>
    <recommendedName>
        <fullName evidence="6">Transport permease protein</fullName>
    </recommendedName>
</protein>
<keyword evidence="6" id="KW-0813">Transport</keyword>
<dbReference type="Pfam" id="PF01061">
    <property type="entry name" value="ABC2_membrane"/>
    <property type="match status" value="1"/>
</dbReference>
<dbReference type="GO" id="GO:0043190">
    <property type="term" value="C:ATP-binding cassette (ABC) transporter complex"/>
    <property type="evidence" value="ECO:0007669"/>
    <property type="project" value="InterPro"/>
</dbReference>
<dbReference type="InterPro" id="IPR000412">
    <property type="entry name" value="ABC_2_transport"/>
</dbReference>
<dbReference type="InterPro" id="IPR013525">
    <property type="entry name" value="ABC2_TM"/>
</dbReference>
<evidence type="ECO:0000313" key="8">
    <source>
        <dbReference type="EMBL" id="GAB91672.1"/>
    </source>
</evidence>
<dbReference type="InterPro" id="IPR047817">
    <property type="entry name" value="ABC2_TM_bact-type"/>
</dbReference>
<evidence type="ECO:0000256" key="3">
    <source>
        <dbReference type="ARBA" id="ARBA00022989"/>
    </source>
</evidence>
<keyword evidence="2 6" id="KW-0812">Transmembrane</keyword>
<feature type="domain" description="ABC transmembrane type-2" evidence="7">
    <location>
        <begin position="34"/>
        <end position="259"/>
    </location>
</feature>
<feature type="transmembrane region" description="Helical" evidence="6">
    <location>
        <begin position="114"/>
        <end position="140"/>
    </location>
</feature>
<dbReference type="InterPro" id="IPR052902">
    <property type="entry name" value="ABC-2_transporter"/>
</dbReference>